<name>A0A7S0MAW2_9CRYP</name>
<dbReference type="PROSITE" id="PS50053">
    <property type="entry name" value="UBIQUITIN_2"/>
    <property type="match status" value="2"/>
</dbReference>
<dbReference type="InterPro" id="IPR029071">
    <property type="entry name" value="Ubiquitin-like_domsf"/>
</dbReference>
<dbReference type="PROSITE" id="PS50217">
    <property type="entry name" value="BZIP"/>
    <property type="match status" value="1"/>
</dbReference>
<feature type="compositionally biased region" description="Basic and acidic residues" evidence="1">
    <location>
        <begin position="167"/>
        <end position="185"/>
    </location>
</feature>
<evidence type="ECO:0000313" key="4">
    <source>
        <dbReference type="EMBL" id="CAD8636142.1"/>
    </source>
</evidence>
<feature type="domain" description="Ubiquitin-like" evidence="2">
    <location>
        <begin position="83"/>
        <end position="146"/>
    </location>
</feature>
<dbReference type="Pfam" id="PF00240">
    <property type="entry name" value="ubiquitin"/>
    <property type="match status" value="2"/>
</dbReference>
<dbReference type="InterPro" id="IPR046347">
    <property type="entry name" value="bZIP_sf"/>
</dbReference>
<organism evidence="4">
    <name type="scientific">Cryptomonas curvata</name>
    <dbReference type="NCBI Taxonomy" id="233186"/>
    <lineage>
        <taxon>Eukaryota</taxon>
        <taxon>Cryptophyceae</taxon>
        <taxon>Cryptomonadales</taxon>
        <taxon>Cryptomonadaceae</taxon>
        <taxon>Cryptomonas</taxon>
    </lineage>
</organism>
<dbReference type="AlphaFoldDB" id="A0A7S0MAW2"/>
<dbReference type="Pfam" id="PF00170">
    <property type="entry name" value="bZIP_1"/>
    <property type="match status" value="1"/>
</dbReference>
<dbReference type="PANTHER" id="PTHR10677:SF3">
    <property type="entry name" value="FI07626P-RELATED"/>
    <property type="match status" value="1"/>
</dbReference>
<protein>
    <recommendedName>
        <fullName evidence="5">BZIP domain-containing protein</fullName>
    </recommendedName>
</protein>
<dbReference type="GO" id="GO:0006511">
    <property type="term" value="P:ubiquitin-dependent protein catabolic process"/>
    <property type="evidence" value="ECO:0007669"/>
    <property type="project" value="TreeGrafter"/>
</dbReference>
<dbReference type="GO" id="GO:0003700">
    <property type="term" value="F:DNA-binding transcription factor activity"/>
    <property type="evidence" value="ECO:0007669"/>
    <property type="project" value="InterPro"/>
</dbReference>
<feature type="domain" description="Ubiquitin-like" evidence="2">
    <location>
        <begin position="7"/>
        <end position="82"/>
    </location>
</feature>
<dbReference type="SMART" id="SM00338">
    <property type="entry name" value="BRLZ"/>
    <property type="match status" value="1"/>
</dbReference>
<evidence type="ECO:0000259" key="3">
    <source>
        <dbReference type="PROSITE" id="PS50217"/>
    </source>
</evidence>
<feature type="region of interest" description="Disordered" evidence="1">
    <location>
        <begin position="160"/>
        <end position="187"/>
    </location>
</feature>
<dbReference type="CDD" id="cd17039">
    <property type="entry name" value="Ubl_ubiquitin_like"/>
    <property type="match status" value="2"/>
</dbReference>
<dbReference type="InterPro" id="IPR015496">
    <property type="entry name" value="Ubiquilin"/>
</dbReference>
<dbReference type="PANTHER" id="PTHR10677">
    <property type="entry name" value="UBIQUILIN"/>
    <property type="match status" value="1"/>
</dbReference>
<dbReference type="InterPro" id="IPR000626">
    <property type="entry name" value="Ubiquitin-like_dom"/>
</dbReference>
<dbReference type="Gene3D" id="1.20.5.170">
    <property type="match status" value="1"/>
</dbReference>
<dbReference type="Gene3D" id="3.10.20.90">
    <property type="entry name" value="Phosphatidylinositol 3-kinase Catalytic Subunit, Chain A, domain 1"/>
    <property type="match status" value="2"/>
</dbReference>
<dbReference type="SMART" id="SM00213">
    <property type="entry name" value="UBQ"/>
    <property type="match status" value="2"/>
</dbReference>
<proteinExistence type="predicted"/>
<dbReference type="SUPFAM" id="SSF54236">
    <property type="entry name" value="Ubiquitin-like"/>
    <property type="match status" value="2"/>
</dbReference>
<sequence length="391" mass="42724">MSCGLAITVTIRCMSARTFPVQIGASSKVAALKDLIAEKEGMEKGLQRVIYSGSELDDSATLLESQVEDGSVLFLVQRTVKSVAVIVKTLKDKFFSVNVDPLTSILELKNKVFEQDNTWEVARQRIIFKGKELLDSEVLLNCGLCDSIPSVHVVMRPPTAGVTRRKKDSDGEKCPSPKGRGERCSTRFSSGGVKIKAEPTESVQDYYSDLGDMGGDCVVPMDFEHEWAEYSISSQSDISQLGWEGDQLSVQSPVAASVLSGDVSPSGADASSSFADMMTTAGRVVVHRSAEKCSVKEVDALPSTQGRAYDLSKVDDKLRKRLVKNRLSAERSRQRKQAHVETLEFELSCCRSENEHLRQRVASLEAQLASFSLGSTPKSSFCQQIALTVHA</sequence>
<dbReference type="GO" id="GO:0005829">
    <property type="term" value="C:cytosol"/>
    <property type="evidence" value="ECO:0007669"/>
    <property type="project" value="TreeGrafter"/>
</dbReference>
<dbReference type="PROSITE" id="PS00036">
    <property type="entry name" value="BZIP_BASIC"/>
    <property type="match status" value="1"/>
</dbReference>
<dbReference type="EMBL" id="HBEZ01025053">
    <property type="protein sequence ID" value="CAD8636142.1"/>
    <property type="molecule type" value="Transcribed_RNA"/>
</dbReference>
<dbReference type="InterPro" id="IPR004827">
    <property type="entry name" value="bZIP"/>
</dbReference>
<evidence type="ECO:0000256" key="1">
    <source>
        <dbReference type="SAM" id="MobiDB-lite"/>
    </source>
</evidence>
<evidence type="ECO:0008006" key="5">
    <source>
        <dbReference type="Google" id="ProtNLM"/>
    </source>
</evidence>
<reference evidence="4" key="1">
    <citation type="submission" date="2021-01" db="EMBL/GenBank/DDBJ databases">
        <authorList>
            <person name="Corre E."/>
            <person name="Pelletier E."/>
            <person name="Niang G."/>
            <person name="Scheremetjew M."/>
            <person name="Finn R."/>
            <person name="Kale V."/>
            <person name="Holt S."/>
            <person name="Cochrane G."/>
            <person name="Meng A."/>
            <person name="Brown T."/>
            <person name="Cohen L."/>
        </authorList>
    </citation>
    <scope>NUCLEOTIDE SEQUENCE</scope>
    <source>
        <strain evidence="4">CCAP979/52</strain>
    </source>
</reference>
<gene>
    <name evidence="4" type="ORF">CCUR1050_LOCUS13823</name>
</gene>
<dbReference type="GO" id="GO:0031593">
    <property type="term" value="F:polyubiquitin modification-dependent protein binding"/>
    <property type="evidence" value="ECO:0007669"/>
    <property type="project" value="TreeGrafter"/>
</dbReference>
<accession>A0A7S0MAW2</accession>
<dbReference type="CDD" id="cd14686">
    <property type="entry name" value="bZIP"/>
    <property type="match status" value="1"/>
</dbReference>
<evidence type="ECO:0000259" key="2">
    <source>
        <dbReference type="PROSITE" id="PS50053"/>
    </source>
</evidence>
<feature type="domain" description="BZIP" evidence="3">
    <location>
        <begin position="315"/>
        <end position="371"/>
    </location>
</feature>
<dbReference type="SUPFAM" id="SSF57959">
    <property type="entry name" value="Leucine zipper domain"/>
    <property type="match status" value="1"/>
</dbReference>